<evidence type="ECO:0008006" key="4">
    <source>
        <dbReference type="Google" id="ProtNLM"/>
    </source>
</evidence>
<reference evidence="3" key="1">
    <citation type="journal article" date="2021" name="Proc. Natl. Acad. Sci. U.S.A.">
        <title>A Catalog of Tens of Thousands of Viruses from Human Metagenomes Reveals Hidden Associations with Chronic Diseases.</title>
        <authorList>
            <person name="Tisza M.J."/>
            <person name="Buck C.B."/>
        </authorList>
    </citation>
    <scope>NUCLEOTIDE SEQUENCE</scope>
    <source>
        <strain evidence="3">CtRPk8</strain>
    </source>
</reference>
<accession>A0A8S5SIY5</accession>
<protein>
    <recommendedName>
        <fullName evidence="4">DUF1351 domain-containing protein</fullName>
    </recommendedName>
</protein>
<proteinExistence type="predicted"/>
<dbReference type="EMBL" id="BK032606">
    <property type="protein sequence ID" value="DAF50896.1"/>
    <property type="molecule type" value="Genomic_DNA"/>
</dbReference>
<feature type="region of interest" description="Disordered" evidence="2">
    <location>
        <begin position="1"/>
        <end position="41"/>
    </location>
</feature>
<dbReference type="Pfam" id="PF07083">
    <property type="entry name" value="DUF1351"/>
    <property type="match status" value="1"/>
</dbReference>
<evidence type="ECO:0000256" key="1">
    <source>
        <dbReference type="SAM" id="Coils"/>
    </source>
</evidence>
<name>A0A8S5SIY5_9CAUD</name>
<dbReference type="InterPro" id="IPR009785">
    <property type="entry name" value="Prophage_Lj928_Orf309"/>
</dbReference>
<evidence type="ECO:0000313" key="3">
    <source>
        <dbReference type="EMBL" id="DAF50896.1"/>
    </source>
</evidence>
<evidence type="ECO:0000256" key="2">
    <source>
        <dbReference type="SAM" id="MobiDB-lite"/>
    </source>
</evidence>
<keyword evidence="1" id="KW-0175">Coiled coil</keyword>
<feature type="coiled-coil region" evidence="1">
    <location>
        <begin position="117"/>
        <end position="144"/>
    </location>
</feature>
<organism evidence="3">
    <name type="scientific">Siphoviridae sp. ctRPk8</name>
    <dbReference type="NCBI Taxonomy" id="2827870"/>
    <lineage>
        <taxon>Viruses</taxon>
        <taxon>Duplodnaviria</taxon>
        <taxon>Heunggongvirae</taxon>
        <taxon>Uroviricota</taxon>
        <taxon>Caudoviricetes</taxon>
    </lineage>
</organism>
<sequence length="336" mass="37608">MGICMAAGADQVDRPGGESPEGHQGVSDRAGRGFGRYPKHQGGGNQILAFCGSKKAPKPEAPGDLTRKGEKTMEFIMSTDLTTALPKEIGFNFEELKAELAEKLDYYNNLVVTEDTIKEGKAEKAKLNKLREAVESKRKEIKKECMAPYTDFEVKVKELVAMIDAPVTAIDGQLKVFEEQRREEKRKAIETVYDEIVPDKIKAIMPLDRIFDQRWLNTTFKIEAVGEAIGNLADKIDDDLTVLDTIEPEFSTAVRAKYMETLDIGAALRHKKALQDAAEAAKKREASMAVDNEKIVEQPRVQEKLYLLRLEFHLTQPQATALKQFLSSNGIQYTKI</sequence>